<evidence type="ECO:0000313" key="2">
    <source>
        <dbReference type="Proteomes" id="UP000025227"/>
    </source>
</evidence>
<proteinExistence type="predicted"/>
<feature type="transmembrane region" description="Helical" evidence="1">
    <location>
        <begin position="128"/>
        <end position="150"/>
    </location>
</feature>
<dbReference type="AlphaFoldDB" id="A0A7I4YTJ6"/>
<dbReference type="OrthoDB" id="5807375at2759"/>
<protein>
    <submittedName>
        <fullName evidence="3">Protein C15C8.6</fullName>
    </submittedName>
</protein>
<evidence type="ECO:0000256" key="1">
    <source>
        <dbReference type="SAM" id="Phobius"/>
    </source>
</evidence>
<name>A0A7I4YTJ6_HAECO</name>
<sequence>MNDSITNYSSTEMKKVVIGSGYLVLSLLGTCLNLATLSVLPECEKSLSRPLLIFFAIQLFTGIGTFFSVAIPVPYMIATNRPYFMNPLIAGAPGVVICITLLVLFFIQFCICFYRSLCVVFNTAVRKFFPDIVIQILTAVTFLLAVNASLDMTRSTDARRFSLETLSWQQTDREYVFMLSLVAYSSLIALMFYALSIFDLLYMHIYVEEKPESTETKPIIRMLYQILHLICDIIFCFLIVLPRVSNPSANQNLAITHSLLNIFGPAVWPTISLIVYSKRVRHELCFRAVIMCKTCSSPNNNNIDNRRGRMRAM</sequence>
<feature type="transmembrane region" description="Helical" evidence="1">
    <location>
        <begin position="175"/>
        <end position="201"/>
    </location>
</feature>
<feature type="transmembrane region" description="Helical" evidence="1">
    <location>
        <begin position="253"/>
        <end position="276"/>
    </location>
</feature>
<feature type="transmembrane region" description="Helical" evidence="1">
    <location>
        <begin position="222"/>
        <end position="241"/>
    </location>
</feature>
<organism evidence="2 3">
    <name type="scientific">Haemonchus contortus</name>
    <name type="common">Barber pole worm</name>
    <dbReference type="NCBI Taxonomy" id="6289"/>
    <lineage>
        <taxon>Eukaryota</taxon>
        <taxon>Metazoa</taxon>
        <taxon>Ecdysozoa</taxon>
        <taxon>Nematoda</taxon>
        <taxon>Chromadorea</taxon>
        <taxon>Rhabditida</taxon>
        <taxon>Rhabditina</taxon>
        <taxon>Rhabditomorpha</taxon>
        <taxon>Strongyloidea</taxon>
        <taxon>Trichostrongylidae</taxon>
        <taxon>Haemonchus</taxon>
    </lineage>
</organism>
<reference evidence="3" key="1">
    <citation type="submission" date="2020-12" db="UniProtKB">
        <authorList>
            <consortium name="WormBaseParasite"/>
        </authorList>
    </citation>
    <scope>IDENTIFICATION</scope>
    <source>
        <strain evidence="3">MHco3</strain>
    </source>
</reference>
<keyword evidence="1" id="KW-0812">Transmembrane</keyword>
<keyword evidence="2" id="KW-1185">Reference proteome</keyword>
<dbReference type="Proteomes" id="UP000025227">
    <property type="component" value="Unplaced"/>
</dbReference>
<feature type="transmembrane region" description="Helical" evidence="1">
    <location>
        <begin position="20"/>
        <end position="40"/>
    </location>
</feature>
<feature type="transmembrane region" description="Helical" evidence="1">
    <location>
        <begin position="52"/>
        <end position="77"/>
    </location>
</feature>
<keyword evidence="1" id="KW-0472">Membrane</keyword>
<keyword evidence="1" id="KW-1133">Transmembrane helix</keyword>
<evidence type="ECO:0000313" key="3">
    <source>
        <dbReference type="WBParaSite" id="HCON_00138805-00001"/>
    </source>
</evidence>
<accession>A0A7I4YTJ6</accession>
<dbReference type="WBParaSite" id="HCON_00138805-00001">
    <property type="protein sequence ID" value="HCON_00138805-00001"/>
    <property type="gene ID" value="HCON_00138805"/>
</dbReference>
<feature type="transmembrane region" description="Helical" evidence="1">
    <location>
        <begin position="89"/>
        <end position="116"/>
    </location>
</feature>